<sequence>MSNGVTSSCVPVGVFHPGTQHSWQTARALQDLGRLEFYATSLFYQPNRWPFVLERLPFLGGKLEREFRRFAAEGIDPALVRTGGWHEWAERICARLGRTGLTHLLNAAGNKAFVRFIEDDVASDSPFALWGYNQSSLESFALGKRHGRTCILDQTIGDPRAFDREMAALQETYGDWFLEGHNRTDPREIERADAEYALADRVLVGCDYAASTIAAEATDAAVTGKLEVLEYCYDPAFDAVEPVPHDLSGPVRFLFAGLGIPRKGIHHVLEAISRFPEEDATLTLLGSVDVPPETFAPFSERVTHIPTLPRSGVPAVMARHDVLLFPTYFEGAGLVLYEALAAGMALIQTDRAARAVTPETGIMLERPETDALASAMEQAVSDRDLLIHWRSNARASARNYRFAAYRDRIADLLARMELG</sequence>
<dbReference type="EMBL" id="WTYF01000004">
    <property type="protein sequence ID" value="MXO50738.1"/>
    <property type="molecule type" value="Genomic_DNA"/>
</dbReference>
<evidence type="ECO:0000256" key="1">
    <source>
        <dbReference type="ARBA" id="ARBA00022679"/>
    </source>
</evidence>
<dbReference type="SUPFAM" id="SSF53756">
    <property type="entry name" value="UDP-Glycosyltransferase/glycogen phosphorylase"/>
    <property type="match status" value="1"/>
</dbReference>
<reference evidence="2 3" key="1">
    <citation type="submission" date="2019-12" db="EMBL/GenBank/DDBJ databases">
        <title>Genomic-based taxomic classification of the family Erythrobacteraceae.</title>
        <authorList>
            <person name="Xu L."/>
        </authorList>
    </citation>
    <scope>NUCLEOTIDE SEQUENCE [LARGE SCALE GENOMIC DNA]</scope>
    <source>
        <strain evidence="2 3">DSM 16225</strain>
    </source>
</reference>
<dbReference type="Proteomes" id="UP000444185">
    <property type="component" value="Unassembled WGS sequence"/>
</dbReference>
<dbReference type="AlphaFoldDB" id="A0A844Y0R0"/>
<comment type="caution">
    <text evidence="2">The sequence shown here is derived from an EMBL/GenBank/DDBJ whole genome shotgun (WGS) entry which is preliminary data.</text>
</comment>
<proteinExistence type="predicted"/>
<dbReference type="PANTHER" id="PTHR46401">
    <property type="entry name" value="GLYCOSYLTRANSFERASE WBBK-RELATED"/>
    <property type="match status" value="1"/>
</dbReference>
<gene>
    <name evidence="2" type="ORF">GRI42_05390</name>
</gene>
<dbReference type="GO" id="GO:0009103">
    <property type="term" value="P:lipopolysaccharide biosynthetic process"/>
    <property type="evidence" value="ECO:0007669"/>
    <property type="project" value="TreeGrafter"/>
</dbReference>
<dbReference type="PANTHER" id="PTHR46401:SF2">
    <property type="entry name" value="GLYCOSYLTRANSFERASE WBBK-RELATED"/>
    <property type="match status" value="1"/>
</dbReference>
<dbReference type="RefSeq" id="WP_160607311.1">
    <property type="nucleotide sequence ID" value="NZ_WTYF01000004.1"/>
</dbReference>
<dbReference type="CDD" id="cd03801">
    <property type="entry name" value="GT4_PimA-like"/>
    <property type="match status" value="1"/>
</dbReference>
<evidence type="ECO:0000313" key="3">
    <source>
        <dbReference type="Proteomes" id="UP000444185"/>
    </source>
</evidence>
<dbReference type="Gene3D" id="3.40.50.2000">
    <property type="entry name" value="Glycogen Phosphorylase B"/>
    <property type="match status" value="1"/>
</dbReference>
<keyword evidence="3" id="KW-1185">Reference proteome</keyword>
<dbReference type="GO" id="GO:0016757">
    <property type="term" value="F:glycosyltransferase activity"/>
    <property type="evidence" value="ECO:0007669"/>
    <property type="project" value="TreeGrafter"/>
</dbReference>
<name>A0A844Y0R0_9SPHN</name>
<accession>A0A844Y0R0</accession>
<dbReference type="Pfam" id="PF13692">
    <property type="entry name" value="Glyco_trans_1_4"/>
    <property type="match status" value="1"/>
</dbReference>
<organism evidence="2 3">
    <name type="scientific">Qipengyuania gaetbuli</name>
    <dbReference type="NCBI Taxonomy" id="266952"/>
    <lineage>
        <taxon>Bacteria</taxon>
        <taxon>Pseudomonadati</taxon>
        <taxon>Pseudomonadota</taxon>
        <taxon>Alphaproteobacteria</taxon>
        <taxon>Sphingomonadales</taxon>
        <taxon>Erythrobacteraceae</taxon>
        <taxon>Qipengyuania</taxon>
    </lineage>
</organism>
<keyword evidence="1 2" id="KW-0808">Transferase</keyword>
<dbReference type="OrthoDB" id="9790710at2"/>
<evidence type="ECO:0000313" key="2">
    <source>
        <dbReference type="EMBL" id="MXO50738.1"/>
    </source>
</evidence>
<protein>
    <submittedName>
        <fullName evidence="2">Glycosyltransferase</fullName>
    </submittedName>
</protein>